<comment type="caution">
    <text evidence="2">The sequence shown here is derived from an EMBL/GenBank/DDBJ whole genome shotgun (WGS) entry which is preliminary data.</text>
</comment>
<dbReference type="OrthoDB" id="79831at2"/>
<feature type="domain" description="Bro-N" evidence="1">
    <location>
        <begin position="1"/>
        <end position="126"/>
    </location>
</feature>
<dbReference type="SMART" id="SM01040">
    <property type="entry name" value="Bro-N"/>
    <property type="match status" value="1"/>
</dbReference>
<evidence type="ECO:0000313" key="2">
    <source>
        <dbReference type="EMBL" id="REL35747.1"/>
    </source>
</evidence>
<evidence type="ECO:0000313" key="3">
    <source>
        <dbReference type="Proteomes" id="UP000256999"/>
    </source>
</evidence>
<protein>
    <recommendedName>
        <fullName evidence="1">Bro-N domain-containing protein</fullName>
    </recommendedName>
</protein>
<dbReference type="InterPro" id="IPR003497">
    <property type="entry name" value="BRO_N_domain"/>
</dbReference>
<organism evidence="2 3">
    <name type="scientific">Thalassotalea euphylliae</name>
    <dbReference type="NCBI Taxonomy" id="1655234"/>
    <lineage>
        <taxon>Bacteria</taxon>
        <taxon>Pseudomonadati</taxon>
        <taxon>Pseudomonadota</taxon>
        <taxon>Gammaproteobacteria</taxon>
        <taxon>Alteromonadales</taxon>
        <taxon>Colwelliaceae</taxon>
        <taxon>Thalassotalea</taxon>
    </lineage>
</organism>
<dbReference type="EMBL" id="QUOV01000001">
    <property type="protein sequence ID" value="REL35747.1"/>
    <property type="molecule type" value="Genomic_DNA"/>
</dbReference>
<gene>
    <name evidence="2" type="ORF">DXX92_10570</name>
</gene>
<dbReference type="AlphaFoldDB" id="A0A3E0UGM9"/>
<name>A0A3E0UGM9_9GAMM</name>
<dbReference type="Proteomes" id="UP000256999">
    <property type="component" value="Unassembled WGS sequence"/>
</dbReference>
<reference evidence="2 3" key="1">
    <citation type="submission" date="2018-08" db="EMBL/GenBank/DDBJ databases">
        <title>Thalassotalea euphylliae genome.</title>
        <authorList>
            <person name="Summers S."/>
            <person name="Rice S.A."/>
            <person name="Freckelton M.L."/>
            <person name="Nedved B.T."/>
            <person name="Hadfield M.G."/>
        </authorList>
    </citation>
    <scope>NUCLEOTIDE SEQUENCE [LARGE SCALE GENOMIC DNA]</scope>
    <source>
        <strain evidence="2 3">H2</strain>
    </source>
</reference>
<evidence type="ECO:0000259" key="1">
    <source>
        <dbReference type="PROSITE" id="PS51750"/>
    </source>
</evidence>
<dbReference type="RefSeq" id="WP_116000414.1">
    <property type="nucleotide sequence ID" value="NZ_QUOV01000001.1"/>
</dbReference>
<sequence>MILSETIFSYESAGGQSAIRTLTKEGKLYFSLFDVVKTISAENRALDANRPGKSLLNLIRAHVTHLLPTEVMVRDNIPENIDEPLREAYVTKAGLLRVVLQDNSPACIKFQEWILEEVLPSVIETGTYTHPSTNANNTSMSDGDFDVEKMLLIQLQETRERKKADLALKSEMNQLAVEVDMLKTGIKTGFTLVSQHPVARELEDEKQDSLFLDCIALCSHYPSTFKSERLNQKNDKTSKAFSLNTIETALEKYQ</sequence>
<dbReference type="Pfam" id="PF02498">
    <property type="entry name" value="Bro-N"/>
    <property type="match status" value="1"/>
</dbReference>
<proteinExistence type="predicted"/>
<dbReference type="PROSITE" id="PS51750">
    <property type="entry name" value="BRO_N"/>
    <property type="match status" value="1"/>
</dbReference>
<accession>A0A3E0UGM9</accession>